<dbReference type="OrthoDB" id="9804819at2"/>
<dbReference type="PATRIC" id="fig|1408189.4.peg.2005"/>
<reference evidence="6 7" key="1">
    <citation type="submission" date="2013-10" db="EMBL/GenBank/DDBJ databases">
        <title>Complete genome sequence of Corynebacterium lactis DSM 45799(T), isolated from raw cow milk.</title>
        <authorList>
            <person name="Ruckert C."/>
            <person name="Albersmeier A."/>
            <person name="Lipski A."/>
            <person name="Kalinowski J."/>
        </authorList>
    </citation>
    <scope>NUCLEOTIDE SEQUENCE [LARGE SCALE GENOMIC DNA]</scope>
    <source>
        <strain evidence="6 7">RW2-5</strain>
    </source>
</reference>
<evidence type="ECO:0000256" key="1">
    <source>
        <dbReference type="ARBA" id="ARBA00005417"/>
    </source>
</evidence>
<dbReference type="KEGG" id="clw:CLAC_09980"/>
<dbReference type="GO" id="GO:0005524">
    <property type="term" value="F:ATP binding"/>
    <property type="evidence" value="ECO:0007669"/>
    <property type="project" value="UniProtKB-KW"/>
</dbReference>
<dbReference type="PROSITE" id="PS00211">
    <property type="entry name" value="ABC_TRANSPORTER_1"/>
    <property type="match status" value="1"/>
</dbReference>
<evidence type="ECO:0000256" key="4">
    <source>
        <dbReference type="ARBA" id="ARBA00022840"/>
    </source>
</evidence>
<evidence type="ECO:0000259" key="5">
    <source>
        <dbReference type="PROSITE" id="PS50893"/>
    </source>
</evidence>
<dbReference type="SMART" id="SM00382">
    <property type="entry name" value="AAA"/>
    <property type="match status" value="1"/>
</dbReference>
<dbReference type="STRING" id="1408189.CLAC_09980"/>
<keyword evidence="7" id="KW-1185">Reference proteome</keyword>
<dbReference type="InterPro" id="IPR003439">
    <property type="entry name" value="ABC_transporter-like_ATP-bd"/>
</dbReference>
<keyword evidence="2" id="KW-0813">Transport</keyword>
<dbReference type="RefSeq" id="WP_053412758.1">
    <property type="nucleotide sequence ID" value="NZ_CP006841.1"/>
</dbReference>
<dbReference type="Pfam" id="PF00005">
    <property type="entry name" value="ABC_tran"/>
    <property type="match status" value="1"/>
</dbReference>
<protein>
    <submittedName>
        <fullName evidence="6">ABC transporter ATP-binding protein</fullName>
    </submittedName>
</protein>
<keyword evidence="4 6" id="KW-0067">ATP-binding</keyword>
<evidence type="ECO:0000313" key="7">
    <source>
        <dbReference type="Proteomes" id="UP000058446"/>
    </source>
</evidence>
<dbReference type="PANTHER" id="PTHR43335">
    <property type="entry name" value="ABC TRANSPORTER, ATP-BINDING PROTEIN"/>
    <property type="match status" value="1"/>
</dbReference>
<dbReference type="InterPro" id="IPR027417">
    <property type="entry name" value="P-loop_NTPase"/>
</dbReference>
<evidence type="ECO:0000313" key="6">
    <source>
        <dbReference type="EMBL" id="ALA67949.1"/>
    </source>
</evidence>
<dbReference type="PROSITE" id="PS50893">
    <property type="entry name" value="ABC_TRANSPORTER_2"/>
    <property type="match status" value="1"/>
</dbReference>
<dbReference type="GO" id="GO:0016887">
    <property type="term" value="F:ATP hydrolysis activity"/>
    <property type="evidence" value="ECO:0007669"/>
    <property type="project" value="InterPro"/>
</dbReference>
<dbReference type="SUPFAM" id="SSF52540">
    <property type="entry name" value="P-loop containing nucleoside triphosphate hydrolases"/>
    <property type="match status" value="1"/>
</dbReference>
<dbReference type="InterPro" id="IPR017871">
    <property type="entry name" value="ABC_transporter-like_CS"/>
</dbReference>
<dbReference type="Gene3D" id="3.40.50.300">
    <property type="entry name" value="P-loop containing nucleotide triphosphate hydrolases"/>
    <property type="match status" value="1"/>
</dbReference>
<evidence type="ECO:0000256" key="2">
    <source>
        <dbReference type="ARBA" id="ARBA00022448"/>
    </source>
</evidence>
<gene>
    <name evidence="6" type="ORF">CLAC_09980</name>
</gene>
<dbReference type="EMBL" id="CP006841">
    <property type="protein sequence ID" value="ALA67949.1"/>
    <property type="molecule type" value="Genomic_DNA"/>
</dbReference>
<feature type="domain" description="ABC transporter" evidence="5">
    <location>
        <begin position="4"/>
        <end position="231"/>
    </location>
</feature>
<dbReference type="PANTHER" id="PTHR43335:SF4">
    <property type="entry name" value="ABC TRANSPORTER, ATP-BINDING PROTEIN"/>
    <property type="match status" value="1"/>
</dbReference>
<evidence type="ECO:0000256" key="3">
    <source>
        <dbReference type="ARBA" id="ARBA00022741"/>
    </source>
</evidence>
<keyword evidence="3" id="KW-0547">Nucleotide-binding</keyword>
<dbReference type="Proteomes" id="UP000058446">
    <property type="component" value="Chromosome"/>
</dbReference>
<accession>A0A0K2H1P5</accession>
<sequence>MNSLIIDGLEKSYGDLHVLRGMSFHVNPGEIYGFVGSNGAGKTTTMRIALGVLSSDAGEVRIGDTPMNDTLRRTVGYMPEERGLYPKSEVRKQLIYFARLHGVAPARAVSNADSLLERLGLTERAGDKVDTLSLGNQQRVQLAAALIHDPEVLVLDEPFSGLDPLAVGVMSKVLKEYADRGTPVVFSSHQLDLVERLCDRVGIIRDGRMLVEGTVGELRARGPRAFVVRVDSADSSWAGSISGVTSTEVDTHGATVVRLDDNAPADVDQRILHAAMSAGTLRSFAPLQIPLTELYQEAVQS</sequence>
<dbReference type="InterPro" id="IPR003593">
    <property type="entry name" value="AAA+_ATPase"/>
</dbReference>
<name>A0A0K2H1P5_9CORY</name>
<dbReference type="AlphaFoldDB" id="A0A0K2H1P5"/>
<organism evidence="6 7">
    <name type="scientific">Corynebacterium lactis RW2-5</name>
    <dbReference type="NCBI Taxonomy" id="1408189"/>
    <lineage>
        <taxon>Bacteria</taxon>
        <taxon>Bacillati</taxon>
        <taxon>Actinomycetota</taxon>
        <taxon>Actinomycetes</taxon>
        <taxon>Mycobacteriales</taxon>
        <taxon>Corynebacteriaceae</taxon>
        <taxon>Corynebacterium</taxon>
    </lineage>
</organism>
<comment type="similarity">
    <text evidence="1">Belongs to the ABC transporter superfamily.</text>
</comment>
<proteinExistence type="inferred from homology"/>